<dbReference type="OrthoDB" id="10590477at2759"/>
<name>A0A7I4XYN3_HAECO</name>
<proteinExistence type="predicted"/>
<sequence>MQIRSVFVGLKTSLEARGDFQGGTERFVPKYSTSRLQPSGAAPHAKFADHFGVTPCNSPAGGQPRPRSRRRAVSLQNISAHPLLLSNRPLPPAASPVPCRRRRRRRHGHHDLVGWLAGNGLAG</sequence>
<dbReference type="Proteomes" id="UP000025227">
    <property type="component" value="Unplaced"/>
</dbReference>
<protein>
    <submittedName>
        <fullName evidence="3">Uncharacterized protein</fullName>
    </submittedName>
</protein>
<dbReference type="AlphaFoldDB" id="A0A7I4XYN3"/>
<evidence type="ECO:0000256" key="1">
    <source>
        <dbReference type="SAM" id="MobiDB-lite"/>
    </source>
</evidence>
<keyword evidence="2" id="KW-1185">Reference proteome</keyword>
<organism evidence="2 3">
    <name type="scientific">Haemonchus contortus</name>
    <name type="common">Barber pole worm</name>
    <dbReference type="NCBI Taxonomy" id="6289"/>
    <lineage>
        <taxon>Eukaryota</taxon>
        <taxon>Metazoa</taxon>
        <taxon>Ecdysozoa</taxon>
        <taxon>Nematoda</taxon>
        <taxon>Chromadorea</taxon>
        <taxon>Rhabditida</taxon>
        <taxon>Rhabditina</taxon>
        <taxon>Rhabditomorpha</taxon>
        <taxon>Strongyloidea</taxon>
        <taxon>Trichostrongylidae</taxon>
        <taxon>Haemonchus</taxon>
    </lineage>
</organism>
<feature type="region of interest" description="Disordered" evidence="1">
    <location>
        <begin position="84"/>
        <end position="105"/>
    </location>
</feature>
<accession>A0A7I4XYN3</accession>
<evidence type="ECO:0000313" key="2">
    <source>
        <dbReference type="Proteomes" id="UP000025227"/>
    </source>
</evidence>
<evidence type="ECO:0000313" key="3">
    <source>
        <dbReference type="WBParaSite" id="HCON_00028440-00001"/>
    </source>
</evidence>
<dbReference type="WBParaSite" id="HCON_00028440-00001">
    <property type="protein sequence ID" value="HCON_00028440-00001"/>
    <property type="gene ID" value="HCON_00028440"/>
</dbReference>
<reference evidence="3" key="1">
    <citation type="submission" date="2020-12" db="UniProtKB">
        <authorList>
            <consortium name="WormBaseParasite"/>
        </authorList>
    </citation>
    <scope>IDENTIFICATION</scope>
    <source>
        <strain evidence="3">MHco3</strain>
    </source>
</reference>